<evidence type="ECO:0000313" key="4">
    <source>
        <dbReference type="Proteomes" id="UP000265703"/>
    </source>
</evidence>
<dbReference type="Proteomes" id="UP000265703">
    <property type="component" value="Unassembled WGS sequence"/>
</dbReference>
<dbReference type="EMBL" id="QKYT01000963">
    <property type="protein sequence ID" value="RIA80465.1"/>
    <property type="molecule type" value="Genomic_DNA"/>
</dbReference>
<evidence type="ECO:0000313" key="3">
    <source>
        <dbReference type="EMBL" id="RIA80465.1"/>
    </source>
</evidence>
<proteinExistence type="predicted"/>
<sequence>MKLQDLQDDKDDKRNSNGSLSSNKPSSRTSVRMSTYTINSDMVVPPPIYYTTTIHDPPMPLSRNSSRSISKYLHKNLKNRNSYLETNYEEGNWSLLDNISLYDKIIDDNDNTFNDPNVNKNNQVEGGKEMAAERKEEIEYSNPLLNPYDSSWTPESLTSSPILSKFPFFESNKNNSPSNLDNNKRKVRFVNRESILPQNNESQYASTTNLTISSENNYINTDLNASEKGEESISSNPNTWKKLWMLPLRDEETKKFTKKFWFIISVFICLILLLTTIGICVFVS</sequence>
<feature type="compositionally biased region" description="Low complexity" evidence="1">
    <location>
        <begin position="16"/>
        <end position="27"/>
    </location>
</feature>
<keyword evidence="2" id="KW-1133">Transmembrane helix</keyword>
<keyword evidence="2" id="KW-0812">Transmembrane</keyword>
<feature type="transmembrane region" description="Helical" evidence="2">
    <location>
        <begin position="260"/>
        <end position="283"/>
    </location>
</feature>
<reference evidence="3 4" key="1">
    <citation type="submission" date="2018-06" db="EMBL/GenBank/DDBJ databases">
        <title>Comparative genomics reveals the genomic features of Rhizophagus irregularis, R. cerebriforme, R. diaphanum and Gigaspora rosea, and their symbiotic lifestyle signature.</title>
        <authorList>
            <person name="Morin E."/>
            <person name="San Clemente H."/>
            <person name="Chen E.C.H."/>
            <person name="De La Providencia I."/>
            <person name="Hainaut M."/>
            <person name="Kuo A."/>
            <person name="Kohler A."/>
            <person name="Murat C."/>
            <person name="Tang N."/>
            <person name="Roy S."/>
            <person name="Loubradou J."/>
            <person name="Henrissat B."/>
            <person name="Grigoriev I.V."/>
            <person name="Corradi N."/>
            <person name="Roux C."/>
            <person name="Martin F.M."/>
        </authorList>
    </citation>
    <scope>NUCLEOTIDE SEQUENCE [LARGE SCALE GENOMIC DNA]</scope>
    <source>
        <strain evidence="3 4">DAOM 227022</strain>
    </source>
</reference>
<evidence type="ECO:0000256" key="1">
    <source>
        <dbReference type="SAM" id="MobiDB-lite"/>
    </source>
</evidence>
<keyword evidence="2" id="KW-0472">Membrane</keyword>
<feature type="compositionally biased region" description="Basic and acidic residues" evidence="1">
    <location>
        <begin position="1"/>
        <end position="15"/>
    </location>
</feature>
<dbReference type="OrthoDB" id="2409363at2759"/>
<gene>
    <name evidence="3" type="ORF">C1645_792515</name>
</gene>
<protein>
    <submittedName>
        <fullName evidence="3">Uncharacterized protein</fullName>
    </submittedName>
</protein>
<accession>A0A397S832</accession>
<keyword evidence="4" id="KW-1185">Reference proteome</keyword>
<comment type="caution">
    <text evidence="3">The sequence shown here is derived from an EMBL/GenBank/DDBJ whole genome shotgun (WGS) entry which is preliminary data.</text>
</comment>
<evidence type="ECO:0000256" key="2">
    <source>
        <dbReference type="SAM" id="Phobius"/>
    </source>
</evidence>
<organism evidence="3 4">
    <name type="scientific">Glomus cerebriforme</name>
    <dbReference type="NCBI Taxonomy" id="658196"/>
    <lineage>
        <taxon>Eukaryota</taxon>
        <taxon>Fungi</taxon>
        <taxon>Fungi incertae sedis</taxon>
        <taxon>Mucoromycota</taxon>
        <taxon>Glomeromycotina</taxon>
        <taxon>Glomeromycetes</taxon>
        <taxon>Glomerales</taxon>
        <taxon>Glomeraceae</taxon>
        <taxon>Glomus</taxon>
    </lineage>
</organism>
<dbReference type="AlphaFoldDB" id="A0A397S832"/>
<name>A0A397S832_9GLOM</name>
<feature type="region of interest" description="Disordered" evidence="1">
    <location>
        <begin position="1"/>
        <end position="31"/>
    </location>
</feature>